<keyword evidence="2" id="KW-1185">Reference proteome</keyword>
<dbReference type="InParanoid" id="G4YM06"/>
<protein>
    <submittedName>
        <fullName evidence="1">Uncharacterized protein</fullName>
    </submittedName>
</protein>
<dbReference type="KEGG" id="psoj:PHYSODRAFT_472272"/>
<accession>G4YM06</accession>
<name>G4YM06_PHYSP</name>
<gene>
    <name evidence="1" type="ORF">PHYSODRAFT_472272</name>
</gene>
<evidence type="ECO:0000313" key="2">
    <source>
        <dbReference type="Proteomes" id="UP000002640"/>
    </source>
</evidence>
<organism evidence="1 2">
    <name type="scientific">Phytophthora sojae (strain P6497)</name>
    <name type="common">Soybean stem and root rot agent</name>
    <name type="synonym">Phytophthora megasperma f. sp. glycines</name>
    <dbReference type="NCBI Taxonomy" id="1094619"/>
    <lineage>
        <taxon>Eukaryota</taxon>
        <taxon>Sar</taxon>
        <taxon>Stramenopiles</taxon>
        <taxon>Oomycota</taxon>
        <taxon>Peronosporomycetes</taxon>
        <taxon>Peronosporales</taxon>
        <taxon>Peronosporaceae</taxon>
        <taxon>Phytophthora</taxon>
    </lineage>
</organism>
<evidence type="ECO:0000313" key="1">
    <source>
        <dbReference type="EMBL" id="EGZ27536.1"/>
    </source>
</evidence>
<dbReference type="Proteomes" id="UP000002640">
    <property type="component" value="Unassembled WGS sequence"/>
</dbReference>
<dbReference type="GeneID" id="20654210"/>
<sequence length="122" mass="14053">MVEQAAVENSGPGDLDCSSHKFGIVPISGKDHRSFVVIERSLQPGSTIFYHINSLPKYHASHRVLEVLRDFIFSAQPISWTTPPEQLREVYVRYEAVSNERIRCMLHYMHRLAQYVAEKKPL</sequence>
<dbReference type="RefSeq" id="XP_009514811.1">
    <property type="nucleotide sequence ID" value="XM_009516516.1"/>
</dbReference>
<dbReference type="AlphaFoldDB" id="G4YM06"/>
<dbReference type="EMBL" id="JH159151">
    <property type="protein sequence ID" value="EGZ27536.1"/>
    <property type="molecule type" value="Genomic_DNA"/>
</dbReference>
<reference evidence="1 2" key="1">
    <citation type="journal article" date="2006" name="Science">
        <title>Phytophthora genome sequences uncover evolutionary origins and mechanisms of pathogenesis.</title>
        <authorList>
            <person name="Tyler B.M."/>
            <person name="Tripathy S."/>
            <person name="Zhang X."/>
            <person name="Dehal P."/>
            <person name="Jiang R.H."/>
            <person name="Aerts A."/>
            <person name="Arredondo F.D."/>
            <person name="Baxter L."/>
            <person name="Bensasson D."/>
            <person name="Beynon J.L."/>
            <person name="Chapman J."/>
            <person name="Damasceno C.M."/>
            <person name="Dorrance A.E."/>
            <person name="Dou D."/>
            <person name="Dickerman A.W."/>
            <person name="Dubchak I.L."/>
            <person name="Garbelotto M."/>
            <person name="Gijzen M."/>
            <person name="Gordon S.G."/>
            <person name="Govers F."/>
            <person name="Grunwald N.J."/>
            <person name="Huang W."/>
            <person name="Ivors K.L."/>
            <person name="Jones R.W."/>
            <person name="Kamoun S."/>
            <person name="Krampis K."/>
            <person name="Lamour K.H."/>
            <person name="Lee M.K."/>
            <person name="McDonald W.H."/>
            <person name="Medina M."/>
            <person name="Meijer H.J."/>
            <person name="Nordberg E.K."/>
            <person name="Maclean D.J."/>
            <person name="Ospina-Giraldo M.D."/>
            <person name="Morris P.F."/>
            <person name="Phuntumart V."/>
            <person name="Putnam N.H."/>
            <person name="Rash S."/>
            <person name="Rose J.K."/>
            <person name="Sakihama Y."/>
            <person name="Salamov A.A."/>
            <person name="Savidor A."/>
            <person name="Scheuring C.F."/>
            <person name="Smith B.M."/>
            <person name="Sobral B.W."/>
            <person name="Terry A."/>
            <person name="Torto-Alalibo T.A."/>
            <person name="Win J."/>
            <person name="Xu Z."/>
            <person name="Zhang H."/>
            <person name="Grigoriev I.V."/>
            <person name="Rokhsar D.S."/>
            <person name="Boore J.L."/>
        </authorList>
    </citation>
    <scope>NUCLEOTIDE SEQUENCE [LARGE SCALE GENOMIC DNA]</scope>
    <source>
        <strain evidence="1 2">P6497</strain>
    </source>
</reference>
<proteinExistence type="predicted"/>